<dbReference type="GO" id="GO:0050808">
    <property type="term" value="P:synapse organization"/>
    <property type="evidence" value="ECO:0007669"/>
    <property type="project" value="TreeGrafter"/>
</dbReference>
<dbReference type="GO" id="GO:0048786">
    <property type="term" value="C:presynaptic active zone"/>
    <property type="evidence" value="ECO:0007669"/>
    <property type="project" value="TreeGrafter"/>
</dbReference>
<gene>
    <name evidence="3" type="primary">Ppfia2_3</name>
    <name evidence="3" type="ORF">EYF80_065144</name>
</gene>
<dbReference type="PANTHER" id="PTHR12587">
    <property type="entry name" value="LAR INTERACTING PROTEIN LIP -RELATED PROTEIN"/>
    <property type="match status" value="1"/>
</dbReference>
<evidence type="ECO:0000256" key="2">
    <source>
        <dbReference type="SAM" id="Coils"/>
    </source>
</evidence>
<accession>A0A4Z2E834</accession>
<feature type="coiled-coil region" evidence="2">
    <location>
        <begin position="56"/>
        <end position="90"/>
    </location>
</feature>
<evidence type="ECO:0000313" key="3">
    <source>
        <dbReference type="EMBL" id="TNN24730.1"/>
    </source>
</evidence>
<keyword evidence="2" id="KW-0175">Coiled coil</keyword>
<dbReference type="PANTHER" id="PTHR12587:SF20">
    <property type="entry name" value="LIPRIN-ALPHA, ISOFORM E"/>
    <property type="match status" value="1"/>
</dbReference>
<name>A0A4Z2E834_9TELE</name>
<protein>
    <submittedName>
        <fullName evidence="3">Liprin-alpha-2</fullName>
    </submittedName>
</protein>
<dbReference type="AlphaFoldDB" id="A0A4Z2E834"/>
<dbReference type="Proteomes" id="UP000314294">
    <property type="component" value="Unassembled WGS sequence"/>
</dbReference>
<keyword evidence="4" id="KW-1185">Reference proteome</keyword>
<organism evidence="3 4">
    <name type="scientific">Liparis tanakae</name>
    <name type="common">Tanaka's snailfish</name>
    <dbReference type="NCBI Taxonomy" id="230148"/>
    <lineage>
        <taxon>Eukaryota</taxon>
        <taxon>Metazoa</taxon>
        <taxon>Chordata</taxon>
        <taxon>Craniata</taxon>
        <taxon>Vertebrata</taxon>
        <taxon>Euteleostomi</taxon>
        <taxon>Actinopterygii</taxon>
        <taxon>Neopterygii</taxon>
        <taxon>Teleostei</taxon>
        <taxon>Neoteleostei</taxon>
        <taxon>Acanthomorphata</taxon>
        <taxon>Eupercaria</taxon>
        <taxon>Perciformes</taxon>
        <taxon>Cottioidei</taxon>
        <taxon>Cottales</taxon>
        <taxon>Liparidae</taxon>
        <taxon>Liparis</taxon>
    </lineage>
</organism>
<dbReference type="OrthoDB" id="2132119at2759"/>
<dbReference type="InterPro" id="IPR029515">
    <property type="entry name" value="Liprin"/>
</dbReference>
<proteinExistence type="predicted"/>
<comment type="caution">
    <text evidence="3">The sequence shown here is derived from an EMBL/GenBank/DDBJ whole genome shotgun (WGS) entry which is preliminary data.</text>
</comment>
<keyword evidence="1" id="KW-0677">Repeat</keyword>
<sequence>MCVVLGVCVLDDPVCSRVTINPVHLSAVFPCVPVCPVAPERIVCDPQEFAVLTKELNVCREQLLEREEEISELKAERNNTRLLLEHLECLVSRHERSLRMTVVKRQAQSPAGVSSEVEVLKALKSLFEHHKALDEKVGHRTSGTQRKQVALYQ</sequence>
<dbReference type="EMBL" id="SRLO01014443">
    <property type="protein sequence ID" value="TNN24730.1"/>
    <property type="molecule type" value="Genomic_DNA"/>
</dbReference>
<reference evidence="3 4" key="1">
    <citation type="submission" date="2019-03" db="EMBL/GenBank/DDBJ databases">
        <title>First draft genome of Liparis tanakae, snailfish: a comprehensive survey of snailfish specific genes.</title>
        <authorList>
            <person name="Kim W."/>
            <person name="Song I."/>
            <person name="Jeong J.-H."/>
            <person name="Kim D."/>
            <person name="Kim S."/>
            <person name="Ryu S."/>
            <person name="Song J.Y."/>
            <person name="Lee S.K."/>
        </authorList>
    </citation>
    <scope>NUCLEOTIDE SEQUENCE [LARGE SCALE GENOMIC DNA]</scope>
    <source>
        <tissue evidence="3">Muscle</tissue>
    </source>
</reference>
<evidence type="ECO:0000313" key="4">
    <source>
        <dbReference type="Proteomes" id="UP000314294"/>
    </source>
</evidence>
<evidence type="ECO:0000256" key="1">
    <source>
        <dbReference type="ARBA" id="ARBA00022737"/>
    </source>
</evidence>